<feature type="compositionally biased region" description="Polar residues" evidence="4">
    <location>
        <begin position="240"/>
        <end position="251"/>
    </location>
</feature>
<dbReference type="EMBL" id="CAXKWB010028741">
    <property type="protein sequence ID" value="CAL4134205.1"/>
    <property type="molecule type" value="Genomic_DNA"/>
</dbReference>
<keyword evidence="8" id="KW-1185">Reference proteome</keyword>
<dbReference type="InterPro" id="IPR032104">
    <property type="entry name" value="Spaetzle"/>
</dbReference>
<evidence type="ECO:0000256" key="4">
    <source>
        <dbReference type="SAM" id="MobiDB-lite"/>
    </source>
</evidence>
<proteinExistence type="predicted"/>
<dbReference type="Gene3D" id="2.10.90.10">
    <property type="entry name" value="Cystine-knot cytokines"/>
    <property type="match status" value="1"/>
</dbReference>
<evidence type="ECO:0000256" key="2">
    <source>
        <dbReference type="ARBA" id="ARBA00023157"/>
    </source>
</evidence>
<dbReference type="GO" id="GO:0005615">
    <property type="term" value="C:extracellular space"/>
    <property type="evidence" value="ECO:0007669"/>
    <property type="project" value="UniProtKB-ARBA"/>
</dbReference>
<evidence type="ECO:0000256" key="1">
    <source>
        <dbReference type="ARBA" id="ARBA00022729"/>
    </source>
</evidence>
<feature type="compositionally biased region" description="Polar residues" evidence="4">
    <location>
        <begin position="262"/>
        <end position="274"/>
    </location>
</feature>
<dbReference type="GO" id="GO:0045087">
    <property type="term" value="P:innate immune response"/>
    <property type="evidence" value="ECO:0007669"/>
    <property type="project" value="TreeGrafter"/>
</dbReference>
<keyword evidence="2" id="KW-1015">Disulfide bond</keyword>
<name>A0AAV2RRT3_MEGNR</name>
<dbReference type="Proteomes" id="UP001497623">
    <property type="component" value="Unassembled WGS sequence"/>
</dbReference>
<dbReference type="GO" id="GO:0021556">
    <property type="term" value="P:central nervous system formation"/>
    <property type="evidence" value="ECO:0007669"/>
    <property type="project" value="TreeGrafter"/>
</dbReference>
<evidence type="ECO:0000313" key="7">
    <source>
        <dbReference type="EMBL" id="CAL4134205.1"/>
    </source>
</evidence>
<dbReference type="PANTHER" id="PTHR23199">
    <property type="entry name" value="NEUROTROPHIN 1-RELATED"/>
    <property type="match status" value="1"/>
</dbReference>
<sequence length="286" mass="31825">MGPTVMFKAVLLLACLCMAGAQANSAVIFPGESSRQPQTSPPLLNNNRHIGISTKPRCADRLADDNAPCENDEDYDNTIVNRFRFLMGRFGGNNVVSNEIFQDLSNPEKVQEPPKMTRNGFISENPVCAAEETIIYPKRARTQNEEWVYVLNQGNTVQGVKVEKCLSNNQPCRLGAANTEVDTVCRQKYIYKKLLVMNGAGTDIVPESVLMPSCCVCYIRAVMDDFDFFRTNESRKPTHETTMTTPSQDSSFVAEKEDKLTTEISTVEETTLAPSTDKEAQPISFQ</sequence>
<dbReference type="InterPro" id="IPR029034">
    <property type="entry name" value="Cystine-knot_cytokine"/>
</dbReference>
<evidence type="ECO:0000259" key="6">
    <source>
        <dbReference type="Pfam" id="PF16077"/>
    </source>
</evidence>
<dbReference type="PANTHER" id="PTHR23199:SF12">
    <property type="entry name" value="NEUROTROPHIN 1-RELATED"/>
    <property type="match status" value="1"/>
</dbReference>
<feature type="region of interest" description="Disordered" evidence="4">
    <location>
        <begin position="236"/>
        <end position="286"/>
    </location>
</feature>
<feature type="signal peptide" evidence="5">
    <location>
        <begin position="1"/>
        <end position="23"/>
    </location>
</feature>
<dbReference type="GO" id="GO:0005121">
    <property type="term" value="F:Toll binding"/>
    <property type="evidence" value="ECO:0007669"/>
    <property type="project" value="TreeGrafter"/>
</dbReference>
<dbReference type="AlphaFoldDB" id="A0AAV2RRT3"/>
<comment type="caution">
    <text evidence="7">The sequence shown here is derived from an EMBL/GenBank/DDBJ whole genome shotgun (WGS) entry which is preliminary data.</text>
</comment>
<organism evidence="7 8">
    <name type="scientific">Meganyctiphanes norvegica</name>
    <name type="common">Northern krill</name>
    <name type="synonym">Thysanopoda norvegica</name>
    <dbReference type="NCBI Taxonomy" id="48144"/>
    <lineage>
        <taxon>Eukaryota</taxon>
        <taxon>Metazoa</taxon>
        <taxon>Ecdysozoa</taxon>
        <taxon>Arthropoda</taxon>
        <taxon>Crustacea</taxon>
        <taxon>Multicrustacea</taxon>
        <taxon>Malacostraca</taxon>
        <taxon>Eumalacostraca</taxon>
        <taxon>Eucarida</taxon>
        <taxon>Euphausiacea</taxon>
        <taxon>Euphausiidae</taxon>
        <taxon>Meganyctiphanes</taxon>
    </lineage>
</organism>
<evidence type="ECO:0000256" key="5">
    <source>
        <dbReference type="SAM" id="SignalP"/>
    </source>
</evidence>
<gene>
    <name evidence="7" type="ORF">MNOR_LOCUS27386</name>
</gene>
<evidence type="ECO:0000256" key="3">
    <source>
        <dbReference type="ARBA" id="ARBA00023180"/>
    </source>
</evidence>
<accession>A0AAV2RRT3</accession>
<dbReference type="Pfam" id="PF16077">
    <property type="entry name" value="Spaetzle"/>
    <property type="match status" value="1"/>
</dbReference>
<evidence type="ECO:0000313" key="8">
    <source>
        <dbReference type="Proteomes" id="UP001497623"/>
    </source>
</evidence>
<protein>
    <recommendedName>
        <fullName evidence="6">Spaetzle domain-containing protein</fullName>
    </recommendedName>
</protein>
<feature type="domain" description="Spaetzle" evidence="6">
    <location>
        <begin position="126"/>
        <end position="219"/>
    </location>
</feature>
<feature type="chain" id="PRO_5043785842" description="Spaetzle domain-containing protein" evidence="5">
    <location>
        <begin position="24"/>
        <end position="286"/>
    </location>
</feature>
<keyword evidence="3" id="KW-0325">Glycoprotein</keyword>
<dbReference type="SUPFAM" id="SSF57501">
    <property type="entry name" value="Cystine-knot cytokines"/>
    <property type="match status" value="1"/>
</dbReference>
<dbReference type="InterPro" id="IPR052444">
    <property type="entry name" value="Spz/Toll_ligand-like"/>
</dbReference>
<dbReference type="GO" id="GO:0008083">
    <property type="term" value="F:growth factor activity"/>
    <property type="evidence" value="ECO:0007669"/>
    <property type="project" value="TreeGrafter"/>
</dbReference>
<keyword evidence="1 5" id="KW-0732">Signal</keyword>
<reference evidence="7 8" key="1">
    <citation type="submission" date="2024-05" db="EMBL/GenBank/DDBJ databases">
        <authorList>
            <person name="Wallberg A."/>
        </authorList>
    </citation>
    <scope>NUCLEOTIDE SEQUENCE [LARGE SCALE GENOMIC DNA]</scope>
</reference>